<proteinExistence type="predicted"/>
<evidence type="ECO:0000256" key="1">
    <source>
        <dbReference type="SAM" id="MobiDB-lite"/>
    </source>
</evidence>
<feature type="region of interest" description="Disordered" evidence="1">
    <location>
        <begin position="1"/>
        <end position="28"/>
    </location>
</feature>
<accession>A0AA45W4Y9</accession>
<organism evidence="2 3">
    <name type="scientific">Paracoccus saliphilus</name>
    <dbReference type="NCBI Taxonomy" id="405559"/>
    <lineage>
        <taxon>Bacteria</taxon>
        <taxon>Pseudomonadati</taxon>
        <taxon>Pseudomonadota</taxon>
        <taxon>Alphaproteobacteria</taxon>
        <taxon>Rhodobacterales</taxon>
        <taxon>Paracoccaceae</taxon>
        <taxon>Paracoccus</taxon>
    </lineage>
</organism>
<protein>
    <submittedName>
        <fullName evidence="2">Uncharacterized protein</fullName>
    </submittedName>
</protein>
<name>A0AA45W4Y9_9RHOB</name>
<reference evidence="2 3" key="1">
    <citation type="submission" date="2017-01" db="EMBL/GenBank/DDBJ databases">
        <authorList>
            <person name="Varghese N."/>
            <person name="Submissions S."/>
        </authorList>
    </citation>
    <scope>NUCLEOTIDE SEQUENCE [LARGE SCALE GENOMIC DNA]</scope>
    <source>
        <strain evidence="2 3">DSM 18447</strain>
    </source>
</reference>
<dbReference type="EMBL" id="FTOU01000008">
    <property type="protein sequence ID" value="SIS89833.1"/>
    <property type="molecule type" value="Genomic_DNA"/>
</dbReference>
<evidence type="ECO:0000313" key="3">
    <source>
        <dbReference type="Proteomes" id="UP000186216"/>
    </source>
</evidence>
<evidence type="ECO:0000313" key="2">
    <source>
        <dbReference type="EMBL" id="SIS89833.1"/>
    </source>
</evidence>
<dbReference type="AlphaFoldDB" id="A0AA45W4Y9"/>
<sequence>MAWTPYTGHLPRKHRRKGGSPNRFSDRGDVKGMVLLSAGVLVLSEVRQCRFMMA</sequence>
<dbReference type="Proteomes" id="UP000186216">
    <property type="component" value="Unassembled WGS sequence"/>
</dbReference>
<gene>
    <name evidence="2" type="ORF">SAMN05421772_1081</name>
</gene>
<feature type="non-terminal residue" evidence="2">
    <location>
        <position position="54"/>
    </location>
</feature>
<comment type="caution">
    <text evidence="2">The sequence shown here is derived from an EMBL/GenBank/DDBJ whole genome shotgun (WGS) entry which is preliminary data.</text>
</comment>